<reference evidence="2" key="1">
    <citation type="submission" date="2022-10" db="EMBL/GenBank/DDBJ databases">
        <title>The complete genomes of actinobacterial strains from the NBC collection.</title>
        <authorList>
            <person name="Joergensen T.S."/>
            <person name="Alvarez Arevalo M."/>
            <person name="Sterndorff E.B."/>
            <person name="Faurdal D."/>
            <person name="Vuksanovic O."/>
            <person name="Mourched A.-S."/>
            <person name="Charusanti P."/>
            <person name="Shaw S."/>
            <person name="Blin K."/>
            <person name="Weber T."/>
        </authorList>
    </citation>
    <scope>NUCLEOTIDE SEQUENCE</scope>
    <source>
        <strain evidence="2">NBC_00049</strain>
    </source>
</reference>
<dbReference type="SUPFAM" id="SSF46785">
    <property type="entry name" value="Winged helix' DNA-binding domain"/>
    <property type="match status" value="1"/>
</dbReference>
<dbReference type="InterPro" id="IPR000835">
    <property type="entry name" value="HTH_MarR-typ"/>
</dbReference>
<dbReference type="CDD" id="cd00090">
    <property type="entry name" value="HTH_ARSR"/>
    <property type="match status" value="1"/>
</dbReference>
<dbReference type="SMART" id="SM00347">
    <property type="entry name" value="HTH_MARR"/>
    <property type="match status" value="1"/>
</dbReference>
<dbReference type="InterPro" id="IPR036388">
    <property type="entry name" value="WH-like_DNA-bd_sf"/>
</dbReference>
<organism evidence="2">
    <name type="scientific">Streptomyces sp. NBC_00049</name>
    <dbReference type="NCBI Taxonomy" id="2903617"/>
    <lineage>
        <taxon>Bacteria</taxon>
        <taxon>Bacillati</taxon>
        <taxon>Actinomycetota</taxon>
        <taxon>Actinomycetes</taxon>
        <taxon>Kitasatosporales</taxon>
        <taxon>Streptomycetaceae</taxon>
        <taxon>Streptomyces</taxon>
    </lineage>
</organism>
<accession>A0AAU2JR57</accession>
<dbReference type="Pfam" id="PF12802">
    <property type="entry name" value="MarR_2"/>
    <property type="match status" value="1"/>
</dbReference>
<dbReference type="Gene3D" id="1.10.10.10">
    <property type="entry name" value="Winged helix-like DNA-binding domain superfamily/Winged helix DNA-binding domain"/>
    <property type="match status" value="1"/>
</dbReference>
<dbReference type="PRINTS" id="PR00598">
    <property type="entry name" value="HTHMARR"/>
</dbReference>
<evidence type="ECO:0000259" key="1">
    <source>
        <dbReference type="PROSITE" id="PS50995"/>
    </source>
</evidence>
<dbReference type="PROSITE" id="PS50995">
    <property type="entry name" value="HTH_MARR_2"/>
    <property type="match status" value="1"/>
</dbReference>
<dbReference type="AlphaFoldDB" id="A0AAU2JR57"/>
<proteinExistence type="predicted"/>
<name>A0AAU2JR57_9ACTN</name>
<dbReference type="GO" id="GO:0003700">
    <property type="term" value="F:DNA-binding transcription factor activity"/>
    <property type="evidence" value="ECO:0007669"/>
    <property type="project" value="InterPro"/>
</dbReference>
<evidence type="ECO:0000313" key="2">
    <source>
        <dbReference type="EMBL" id="WTU74009.1"/>
    </source>
</evidence>
<dbReference type="GO" id="GO:0006950">
    <property type="term" value="P:response to stress"/>
    <property type="evidence" value="ECO:0007669"/>
    <property type="project" value="TreeGrafter"/>
</dbReference>
<sequence>MSTKFPRTGDEWSRAELLARIVTESQRHYADYTVFNQAMADHVGLHPTDLQCVALLDIEPAPVSTGDIARLTGLTSGSATRLVDRLVKAGVVERHADPHDRRRSLVSLSAEARDRIGAAWETPGKAFGAVLDGYSDAELAVIADYLRRAAEVGRAQAERLAAGEEG</sequence>
<dbReference type="PANTHER" id="PTHR33164">
    <property type="entry name" value="TRANSCRIPTIONAL REGULATOR, MARR FAMILY"/>
    <property type="match status" value="1"/>
</dbReference>
<dbReference type="InterPro" id="IPR036390">
    <property type="entry name" value="WH_DNA-bd_sf"/>
</dbReference>
<dbReference type="EMBL" id="CP108264">
    <property type="protein sequence ID" value="WTU74009.1"/>
    <property type="molecule type" value="Genomic_DNA"/>
</dbReference>
<protein>
    <submittedName>
        <fullName evidence="2">MarR family transcriptional regulator</fullName>
    </submittedName>
</protein>
<dbReference type="PANTHER" id="PTHR33164:SF106">
    <property type="entry name" value="TRANSCRIPTIONAL REGULATORY PROTEIN"/>
    <property type="match status" value="1"/>
</dbReference>
<dbReference type="InterPro" id="IPR039422">
    <property type="entry name" value="MarR/SlyA-like"/>
</dbReference>
<gene>
    <name evidence="2" type="ORF">OG327_12055</name>
</gene>
<dbReference type="InterPro" id="IPR011991">
    <property type="entry name" value="ArsR-like_HTH"/>
</dbReference>
<feature type="domain" description="HTH marR-type" evidence="1">
    <location>
        <begin position="14"/>
        <end position="151"/>
    </location>
</feature>